<feature type="non-terminal residue" evidence="1">
    <location>
        <position position="107"/>
    </location>
</feature>
<evidence type="ECO:0000313" key="2">
    <source>
        <dbReference type="Proteomes" id="UP000230790"/>
    </source>
</evidence>
<feature type="non-terminal residue" evidence="1">
    <location>
        <position position="1"/>
    </location>
</feature>
<accession>A0A2M8Q6B2</accession>
<organism evidence="1 2">
    <name type="scientific">Candidatus Thermofonsia Clade 3 bacterium</name>
    <dbReference type="NCBI Taxonomy" id="2364212"/>
    <lineage>
        <taxon>Bacteria</taxon>
        <taxon>Bacillati</taxon>
        <taxon>Chloroflexota</taxon>
        <taxon>Candidatus Thermofontia</taxon>
        <taxon>Candidatus Thermofonsia Clade 3</taxon>
    </lineage>
</organism>
<gene>
    <name evidence="1" type="ORF">CUN48_19455</name>
</gene>
<protein>
    <submittedName>
        <fullName evidence="1">Uncharacterized protein</fullName>
    </submittedName>
</protein>
<dbReference type="Proteomes" id="UP000230790">
    <property type="component" value="Unassembled WGS sequence"/>
</dbReference>
<reference evidence="1 2" key="1">
    <citation type="submission" date="2017-11" db="EMBL/GenBank/DDBJ databases">
        <title>Evolution of Phototrophy in the Chloroflexi Phylum Driven by Horizontal Gene Transfer.</title>
        <authorList>
            <person name="Ward L.M."/>
            <person name="Hemp J."/>
            <person name="Shih P.M."/>
            <person name="Mcglynn S.E."/>
            <person name="Fischer W."/>
        </authorList>
    </citation>
    <scope>NUCLEOTIDE SEQUENCE [LARGE SCALE GENOMIC DNA]</scope>
    <source>
        <strain evidence="1">JP3_7</strain>
    </source>
</reference>
<dbReference type="AlphaFoldDB" id="A0A2M8Q6B2"/>
<dbReference type="Gene3D" id="1.25.40.10">
    <property type="entry name" value="Tetratricopeptide repeat domain"/>
    <property type="match status" value="1"/>
</dbReference>
<dbReference type="InterPro" id="IPR011990">
    <property type="entry name" value="TPR-like_helical_dom_sf"/>
</dbReference>
<evidence type="ECO:0000313" key="1">
    <source>
        <dbReference type="EMBL" id="PJF45326.1"/>
    </source>
</evidence>
<name>A0A2M8Q6B2_9CHLR</name>
<sequence>RRGMIETEVVRWLIAHRRLSRAEEVAYAIAHPGNHDWAMAEVAIAHARAGDYERASLVLDTLRTATAVAWVTAELACDAARRGNPRAADRVMLLPNPALRDRALAQV</sequence>
<dbReference type="EMBL" id="PGTN01001207">
    <property type="protein sequence ID" value="PJF45326.1"/>
    <property type="molecule type" value="Genomic_DNA"/>
</dbReference>
<comment type="caution">
    <text evidence="1">The sequence shown here is derived from an EMBL/GenBank/DDBJ whole genome shotgun (WGS) entry which is preliminary data.</text>
</comment>
<proteinExistence type="predicted"/>